<protein>
    <submittedName>
        <fullName evidence="1">Uncharacterized protein</fullName>
    </submittedName>
</protein>
<proteinExistence type="predicted"/>
<comment type="caution">
    <text evidence="1">The sequence shown here is derived from an EMBL/GenBank/DDBJ whole genome shotgun (WGS) entry which is preliminary data.</text>
</comment>
<sequence length="52" mass="5898">MNPFGWLGFQTAFGYFGPSAAALYRKPPLRRIFRRPDAVWATIRGFPHLSAS</sequence>
<reference evidence="1 2" key="1">
    <citation type="submission" date="2010-02" db="EMBL/GenBank/DDBJ databases">
        <authorList>
            <person name="Weinstock G."/>
            <person name="Sodergren E."/>
            <person name="Clifton S."/>
            <person name="Fulton L."/>
            <person name="Fulton B."/>
            <person name="Courtney L."/>
            <person name="Fronick C."/>
            <person name="Harrison M."/>
            <person name="Strong C."/>
            <person name="Farmer C."/>
            <person name="Delahaunty K."/>
            <person name="Markovic C."/>
            <person name="Hall O."/>
            <person name="Minx P."/>
            <person name="Tomlinson C."/>
            <person name="Mitreva M."/>
            <person name="Nelson J."/>
            <person name="Hou S."/>
            <person name="Wollam A."/>
            <person name="Pepin K.H."/>
            <person name="Johnson M."/>
            <person name="Bhonagiri V."/>
            <person name="Zhang X."/>
            <person name="Suruliraj S."/>
            <person name="Warren W."/>
            <person name="Chinwalla A."/>
            <person name="Mardis E.R."/>
            <person name="Wilson R.K."/>
        </authorList>
    </citation>
    <scope>NUCLEOTIDE SEQUENCE [LARGE SCALE GENOMIC DNA]</scope>
    <source>
        <strain evidence="1 2">ATCC 29315</strain>
    </source>
</reference>
<name>D4DQR0_NEIEG</name>
<evidence type="ECO:0000313" key="1">
    <source>
        <dbReference type="EMBL" id="EFE49658.1"/>
    </source>
</evidence>
<dbReference type="Proteomes" id="UP000005536">
    <property type="component" value="Unassembled WGS sequence"/>
</dbReference>
<dbReference type="EMBL" id="ADBF01000042">
    <property type="protein sequence ID" value="EFE49658.1"/>
    <property type="molecule type" value="Genomic_DNA"/>
</dbReference>
<evidence type="ECO:0000313" key="2">
    <source>
        <dbReference type="Proteomes" id="UP000005536"/>
    </source>
</evidence>
<dbReference type="AlphaFoldDB" id="D4DQR0"/>
<gene>
    <name evidence="1" type="ORF">NEIELOOT_01400</name>
</gene>
<organism evidence="1 2">
    <name type="scientific">Neisseria elongata subsp. glycolytica ATCC 29315</name>
    <dbReference type="NCBI Taxonomy" id="546263"/>
    <lineage>
        <taxon>Bacteria</taxon>
        <taxon>Pseudomonadati</taxon>
        <taxon>Pseudomonadota</taxon>
        <taxon>Betaproteobacteria</taxon>
        <taxon>Neisseriales</taxon>
        <taxon>Neisseriaceae</taxon>
        <taxon>Neisseria</taxon>
    </lineage>
</organism>
<accession>D4DQR0</accession>